<dbReference type="GO" id="GO:0031177">
    <property type="term" value="F:phosphopantetheine binding"/>
    <property type="evidence" value="ECO:0007669"/>
    <property type="project" value="InterPro"/>
</dbReference>
<evidence type="ECO:0000256" key="4">
    <source>
        <dbReference type="ARBA" id="ARBA00022553"/>
    </source>
</evidence>
<comment type="cofactor">
    <cofactor evidence="1">
        <name>pantetheine 4'-phosphate</name>
        <dbReference type="ChEBI" id="CHEBI:47942"/>
    </cofactor>
</comment>
<dbReference type="InterPro" id="IPR001242">
    <property type="entry name" value="Condensation_dom"/>
</dbReference>
<organism evidence="6 7">
    <name type="scientific">Thalassomonas viridans</name>
    <dbReference type="NCBI Taxonomy" id="137584"/>
    <lineage>
        <taxon>Bacteria</taxon>
        <taxon>Pseudomonadati</taxon>
        <taxon>Pseudomonadota</taxon>
        <taxon>Gammaproteobacteria</taxon>
        <taxon>Alteromonadales</taxon>
        <taxon>Colwelliaceae</taxon>
        <taxon>Thalassomonas</taxon>
    </lineage>
</organism>
<accession>A0AAF0CDG9</accession>
<dbReference type="GO" id="GO:0003824">
    <property type="term" value="F:catalytic activity"/>
    <property type="evidence" value="ECO:0007669"/>
    <property type="project" value="InterPro"/>
</dbReference>
<dbReference type="PANTHER" id="PTHR45527:SF1">
    <property type="entry name" value="FATTY ACID SYNTHASE"/>
    <property type="match status" value="1"/>
</dbReference>
<dbReference type="Gene3D" id="2.30.38.10">
    <property type="entry name" value="Luciferase, Domain 3"/>
    <property type="match status" value="1"/>
</dbReference>
<evidence type="ECO:0000256" key="2">
    <source>
        <dbReference type="ARBA" id="ARBA00006432"/>
    </source>
</evidence>
<reference evidence="6 7" key="1">
    <citation type="journal article" date="2015" name="Genome Announc.">
        <title>Draft Genome Sequences of Marine Isolates of Thalassomonas viridans and Thalassomonas actiniarum.</title>
        <authorList>
            <person name="Olonade I."/>
            <person name="van Zyl L.J."/>
            <person name="Trindade M."/>
        </authorList>
    </citation>
    <scope>NUCLEOTIDE SEQUENCE [LARGE SCALE GENOMIC DNA]</scope>
    <source>
        <strain evidence="6 7">XOM25</strain>
    </source>
</reference>
<dbReference type="SUPFAM" id="SSF52777">
    <property type="entry name" value="CoA-dependent acyltransferases"/>
    <property type="match status" value="6"/>
</dbReference>
<dbReference type="Pfam" id="PF00668">
    <property type="entry name" value="Condensation"/>
    <property type="match status" value="3"/>
</dbReference>
<sequence>MDIPGLQPLTLTQEDIYFDQLHHSASPLYNVGGYIRLGEIDIDKLTRAHQALVTQHDAFGLRIVSHEQGMGQYVSSERTLELPLTDFSQKPAPEQEAQAWLTTLFETAIETEDSELFRARLLKIAEDKYYYVGFAHHLTMDGWGFANWAQQLGHYYRDLCHDSGEKPWQAVVDKNTKYLGSKRYLKDQEFWRLQLKDLPDPVYAPGYFHRYSHLSSVPSSRKILPVSLDKHNALAEKAQVFDVPVAQLYLAIVAMYFSRANSVSDLVLGTPVHNRSDHAEKEMVGVFTSVSPIRLTIDREQTLEAFCRQIKSTMRQNFKHQRYPIGHMQRDVLTSGKERPLYEVGYNYLKLDSELTIEGKTADLVYLSHNHEQTPVMVTIWEYGEQQTVEIQLDHNLAYFSGQDAEMLAARLDSLLDQVIDGRHRLIRDFDMIPGGELQQLLAFSRGEPLDYAKDGPVHTLFEYQARRHPDKVALVFEQQSLTYAQLNGRANQIAHRLAASGSQKGDLIGIYMRRSVDTVASVLAILKLGGAYISLDPNYPRGRLEYLIQDSGIQVILTQQSLAPDFAGIANIYLDNDPELEAGPKENPAISYSAQQVAYVIYTSGSTGKPKGVVIRHSNVLALLHWAKASYDDEQLACVLASTSLNFDLSVFELFVPLCFGHRCLLVQDAMDLLAVKHPVSLINTVPSVAKALLSHQGIPDSVNTVNLAGEPLTSQVVNGLLNTGNCRKVCNLYGPSEDTTYSTYAEFTREISAVPDIGRVISNSQAWVLSPQQKLLPIGSVGELYLSGEGVASGYLNRPELTSEKFIKHELAEGPMYRTGDLVKYQSDGSLMFIGRVDEQVKLRGFRIELGEIEHQLMQQAGVKEAVVLVRQQLLVAYLVSGESDSGALQQALSLSLPEYMIPARFVYLEQFPLTPNGKVDKRALPEPDIEQDAGTFVAPVNDQEKQLAAIWGQVLSLPGDNISTRANFFALGGHSLSAVTVTAEIRRHFHVAITVKQFFDNATIGQLAHLIAQSDKAGVSGPVATAQDADFIPLSYSQQALWFIDNLNGGSKNYNMPLALEISGAFDPGAAEQALQAIIERHQILRSVYRKTDRGLEQSLLPGAEFVLEQLDLSGLPVAGQEARAQSLMEADAVKCFDLARDLMLRASWLAFTPAGAAQARGILLLNMHHIASDGWSMGILLKEFVSIYRAQVQGQAHALPSLAIQYADYALWQQSALQEEALAPQVDYWLKQLAQAPQRHSLPLLAPAKSGDKAGDAPAASYRQTISPALVERLRQTAQRHELTLFMLLHGALALLLSRHSNSRDIVIGTPVANRAHAEVQPLIGFFVNSLALRTGTGHKEIADYLAHIKQVNLEARDNQDLPFNKLVEHCRLPQESDYTPLFQIFFSMNEHSLAALALPQAKVRHLAPGVSQKKFELEIEAQLIDGQLSINWTYDTGLFDSAWIGTLSQHFERLLSSFTLPSLSRMDELEMLSEQERRYLLETLNDNARDYSKAMPLHQLFEQQVKSKPEHEVLSFDGRALSYQELNQRANRIARYLVSLGAQPGDMLGVAVRRGIDMVAAILAVLKAGCAYVPLDPNYPKARRQHIIADSRIKVLLTQDEFAGEFEVEQLVSLDDKQVFAGFDRENLEIAVDSRALAYAIYTSGSTGLPKGVAIRHCNAAAMLHWANGRYRADELERILASTSLNFDLSIFELFLPLCFGHHCVLVENALTLLEQEVDVSLINTVPSAIASLIGRQAIPASVKVVNLAGEPLTTETVNKLLALGVPKVCNLYGPSEDTTYSTYAEFTSPIGRIPEIGKVIDNSQAYVLSEQGALLPYGATGELYLGGDGVAQGYIRREELTARLFVDNPFGDGVLYRTGDLVRYLDGGKLGYIGRIDEQVKIRGFRIELGEIEQALLHCPGVEKAVVLASGQGQNKQLLAFVASGQAEEKAQQDFIQACKQQLGELLPEYMVPPAFVLLRELPLTPNGKIDKKALQALEPQVSAREYQAPQTPTEIALAAIWAARLAIKEGDIGLTDNFFTLGGHSLLAVSLSADIEKRLQCSLSLKDIFDHAGLGQMARRIDALGPGSVPAVIEKQPRDSRHYPLSFAQKRLWFLAQLETAGQEYNMPASLEVKGVFDPDLAQAAIRQIIDRHETLRSRFILVDEEPRQTIAEDRDFCLVTEDLTGFAPKERRQRLAALTRANEEHRFDLAAERLLTVHYVLLEKTAAGQQGMLLFNMHHIISDAWSLGILVQEFVACYQALSQQTQAQLSELQIQYLDYIGWQQAVMTEQALAPAMAYWKNLLADAPASHSLPMDRGRGQQESRGGIYRQLIPAAQKNKIRAQLEQTGTSLFMWLQASFALHLGRLSHEYDVVLGAPVAGRNNHQVEPLIGLFLNTQVFRTEFADDPSFIALLERTREQHLSSAQYNEVPFESIVEQLNPERDLNRSPLFQILINFNNTRQADLALDECRFIPVEAQQAANKYDITLYIEENSLGEINLCWAYNAGLFDAKTIAMYAGEYRHLIGRLLEQPELPVLQHGWQSAGKWQEMAAIKPSGKPYQFMAGFEARVSESPQAPALSYGDVCLTYKQLDEKVNRLGHYLARQGVTSDSRVAIATTRNELRIIAILAVLKLGACYVPLSEELPAGRLQYMLQSSGAKFLLSDSQSREEYRLITDSSEADKIRTLILDKDECITGVASQEKNLTAVNVRADSEAHIIFTSGSTGLPKAVSGSYGATDNRIRWMLEVFPFAPGEAVAHITSMAFIRGVWELLVPLCGGAHLVLCPRDKVKDTQQLWDFLLEQQISRLVTAPSLMKALGDLGAGSGKVLPLRYWFVSGEPLLQAYANEILAAFPQTQLYNLYGSTEVMSDVLYKKVTAGSKRVWVPAGKAIANTRAVVLGENASPVPDNVIGEIAILGLSLSNGYLPGKGQKNDAFIETPLGRAYKTGDLGLRQEDGDIYCLGRVDDQVKIRGYRVEPGEVVRQLSSVSAVKACYVAVAEVNGRQSLVAYIAPHDWRGESDGVLLEEVKGVAVRVLPGYMRPAFYVLLEQMPLRANGKVDRQALPEPGPQVSGETVIGAATASEQQVAAIWAQLLNMDENLIDVTTSFFDLGGHSLLVTQLFKRLEASFGLVLSYQEFFTSSTVRYVAQRIDSARLVKDILVQENAGKSKKNNKITI</sequence>
<keyword evidence="4" id="KW-0597">Phosphoprotein</keyword>
<evidence type="ECO:0000313" key="7">
    <source>
        <dbReference type="Proteomes" id="UP000032352"/>
    </source>
</evidence>
<dbReference type="InterPro" id="IPR020845">
    <property type="entry name" value="AMP-binding_CS"/>
</dbReference>
<dbReference type="InterPro" id="IPR023213">
    <property type="entry name" value="CAT-like_dom_sf"/>
</dbReference>
<dbReference type="PANTHER" id="PTHR45527">
    <property type="entry name" value="NONRIBOSOMAL PEPTIDE SYNTHETASE"/>
    <property type="match status" value="1"/>
</dbReference>
<gene>
    <name evidence="6" type="ORF">SG34_030915</name>
</gene>
<keyword evidence="7" id="KW-1185">Reference proteome</keyword>
<dbReference type="SMART" id="SM00823">
    <property type="entry name" value="PKS_PP"/>
    <property type="match status" value="3"/>
</dbReference>
<feature type="domain" description="Carrier" evidence="5">
    <location>
        <begin position="3064"/>
        <end position="3141"/>
    </location>
</feature>
<dbReference type="Gene3D" id="3.30.559.10">
    <property type="entry name" value="Chloramphenicol acetyltransferase-like domain"/>
    <property type="match status" value="3"/>
</dbReference>
<feature type="domain" description="Carrier" evidence="5">
    <location>
        <begin position="941"/>
        <end position="1018"/>
    </location>
</feature>
<evidence type="ECO:0000256" key="1">
    <source>
        <dbReference type="ARBA" id="ARBA00001957"/>
    </source>
</evidence>
<dbReference type="PROSITE" id="PS00455">
    <property type="entry name" value="AMP_BINDING"/>
    <property type="match status" value="2"/>
</dbReference>
<dbReference type="Pfam" id="PF00501">
    <property type="entry name" value="AMP-binding"/>
    <property type="match status" value="3"/>
</dbReference>
<dbReference type="Proteomes" id="UP000032352">
    <property type="component" value="Chromosome pTvir"/>
</dbReference>
<dbReference type="InterPro" id="IPR036736">
    <property type="entry name" value="ACP-like_sf"/>
</dbReference>
<reference evidence="6 7" key="2">
    <citation type="journal article" date="2022" name="Mar. Drugs">
        <title>Bioassay-Guided Fractionation Leads to the Detection of Cholic Acid Generated by the Rare Thalassomonas sp.</title>
        <authorList>
            <person name="Pheiffer F."/>
            <person name="Schneider Y.K."/>
            <person name="Hansen E.H."/>
            <person name="Andersen J.H."/>
            <person name="Isaksson J."/>
            <person name="Busche T."/>
            <person name="R C."/>
            <person name="Kalinowski J."/>
            <person name="Zyl L.V."/>
            <person name="Trindade M."/>
        </authorList>
    </citation>
    <scope>NUCLEOTIDE SEQUENCE [LARGE SCALE GENOMIC DNA]</scope>
    <source>
        <strain evidence="6 7">XOM25</strain>
    </source>
</reference>
<dbReference type="SUPFAM" id="SSF56801">
    <property type="entry name" value="Acetyl-CoA synthetase-like"/>
    <property type="match status" value="3"/>
</dbReference>
<protein>
    <submittedName>
        <fullName evidence="6">Non-ribosomal peptide synthetase</fullName>
    </submittedName>
</protein>
<dbReference type="FunFam" id="1.10.1200.10:FF:000005">
    <property type="entry name" value="Nonribosomal peptide synthetase 1"/>
    <property type="match status" value="1"/>
</dbReference>
<dbReference type="Gene3D" id="3.30.300.30">
    <property type="match status" value="3"/>
</dbReference>
<dbReference type="Gene3D" id="3.40.50.12780">
    <property type="entry name" value="N-terminal domain of ligase-like"/>
    <property type="match status" value="2"/>
</dbReference>
<feature type="domain" description="Carrier" evidence="5">
    <location>
        <begin position="1995"/>
        <end position="2072"/>
    </location>
</feature>
<dbReference type="Gene3D" id="3.40.50.980">
    <property type="match status" value="2"/>
</dbReference>
<dbReference type="InterPro" id="IPR045851">
    <property type="entry name" value="AMP-bd_C_sf"/>
</dbReference>
<dbReference type="FunFam" id="3.30.300.30:FF:000015">
    <property type="entry name" value="Nonribosomal peptide synthase SidD"/>
    <property type="match status" value="1"/>
</dbReference>
<dbReference type="RefSeq" id="WP_044839747.1">
    <property type="nucleotide sequence ID" value="NZ_CP059734.1"/>
</dbReference>
<dbReference type="GO" id="GO:0043041">
    <property type="term" value="P:amino acid activation for nonribosomal peptide biosynthetic process"/>
    <property type="evidence" value="ECO:0007669"/>
    <property type="project" value="TreeGrafter"/>
</dbReference>
<dbReference type="InterPro" id="IPR025110">
    <property type="entry name" value="AMP-bd_C"/>
</dbReference>
<dbReference type="Pfam" id="PF13193">
    <property type="entry name" value="AMP-binding_C"/>
    <property type="match status" value="2"/>
</dbReference>
<dbReference type="FunFam" id="3.30.300.30:FF:000010">
    <property type="entry name" value="Enterobactin synthetase component F"/>
    <property type="match status" value="1"/>
</dbReference>
<dbReference type="Pfam" id="PF00550">
    <property type="entry name" value="PP-binding"/>
    <property type="match status" value="3"/>
</dbReference>
<name>A0AAF0CDG9_9GAMM</name>
<dbReference type="InterPro" id="IPR009081">
    <property type="entry name" value="PP-bd_ACP"/>
</dbReference>
<evidence type="ECO:0000313" key="6">
    <source>
        <dbReference type="EMBL" id="WDE09178.1"/>
    </source>
</evidence>
<dbReference type="KEGG" id="tvd:SG34_030915"/>
<dbReference type="NCBIfam" id="NF003417">
    <property type="entry name" value="PRK04813.1"/>
    <property type="match status" value="3"/>
</dbReference>
<dbReference type="NCBIfam" id="TIGR01733">
    <property type="entry name" value="AA-adenyl-dom"/>
    <property type="match status" value="3"/>
</dbReference>
<dbReference type="InterPro" id="IPR020806">
    <property type="entry name" value="PKS_PP-bd"/>
</dbReference>
<dbReference type="EMBL" id="CP059734">
    <property type="protein sequence ID" value="WDE09178.1"/>
    <property type="molecule type" value="Genomic_DNA"/>
</dbReference>
<dbReference type="InterPro" id="IPR000873">
    <property type="entry name" value="AMP-dep_synth/lig_dom"/>
</dbReference>
<dbReference type="FunFam" id="3.40.50.980:FF:000001">
    <property type="entry name" value="Non-ribosomal peptide synthetase"/>
    <property type="match status" value="2"/>
</dbReference>
<dbReference type="PROSITE" id="PS00012">
    <property type="entry name" value="PHOSPHOPANTETHEINE"/>
    <property type="match status" value="1"/>
</dbReference>
<dbReference type="InterPro" id="IPR010071">
    <property type="entry name" value="AA_adenyl_dom"/>
</dbReference>
<dbReference type="CDD" id="cd05930">
    <property type="entry name" value="A_NRPS"/>
    <property type="match status" value="1"/>
</dbReference>
<dbReference type="SUPFAM" id="SSF47336">
    <property type="entry name" value="ACP-like"/>
    <property type="match status" value="3"/>
</dbReference>
<dbReference type="InterPro" id="IPR006162">
    <property type="entry name" value="Ppantetheine_attach_site"/>
</dbReference>
<dbReference type="GO" id="GO:0044550">
    <property type="term" value="P:secondary metabolite biosynthetic process"/>
    <property type="evidence" value="ECO:0007669"/>
    <property type="project" value="TreeGrafter"/>
</dbReference>
<comment type="similarity">
    <text evidence="2">Belongs to the ATP-dependent AMP-binding enzyme family.</text>
</comment>
<dbReference type="InterPro" id="IPR042099">
    <property type="entry name" value="ANL_N_sf"/>
</dbReference>
<keyword evidence="3" id="KW-0596">Phosphopantetheine</keyword>
<dbReference type="Gene3D" id="1.10.1200.10">
    <property type="entry name" value="ACP-like"/>
    <property type="match status" value="3"/>
</dbReference>
<dbReference type="Gene3D" id="3.30.559.30">
    <property type="entry name" value="Nonribosomal peptide synthetase, condensation domain"/>
    <property type="match status" value="3"/>
</dbReference>
<dbReference type="PROSITE" id="PS50075">
    <property type="entry name" value="CARRIER"/>
    <property type="match status" value="3"/>
</dbReference>
<dbReference type="GO" id="GO:0005737">
    <property type="term" value="C:cytoplasm"/>
    <property type="evidence" value="ECO:0007669"/>
    <property type="project" value="TreeGrafter"/>
</dbReference>
<proteinExistence type="inferred from homology"/>
<evidence type="ECO:0000259" key="5">
    <source>
        <dbReference type="PROSITE" id="PS50075"/>
    </source>
</evidence>
<dbReference type="CDD" id="cd19531">
    <property type="entry name" value="LCL_NRPS-like"/>
    <property type="match status" value="2"/>
</dbReference>
<evidence type="ECO:0000256" key="3">
    <source>
        <dbReference type="ARBA" id="ARBA00022450"/>
    </source>
</evidence>